<keyword evidence="4 7" id="KW-1133">Transmembrane helix</keyword>
<proteinExistence type="predicted"/>
<gene>
    <name evidence="8" type="ORF">DQ226_09255</name>
</gene>
<dbReference type="NCBIfam" id="TIGR00765">
    <property type="entry name" value="yihY_not_rbn"/>
    <property type="match status" value="1"/>
</dbReference>
<keyword evidence="2" id="KW-1003">Cell membrane</keyword>
<dbReference type="Pfam" id="PF03631">
    <property type="entry name" value="Virul_fac_BrkB"/>
    <property type="match status" value="1"/>
</dbReference>
<evidence type="ECO:0000313" key="9">
    <source>
        <dbReference type="Proteomes" id="UP000252187"/>
    </source>
</evidence>
<feature type="transmembrane region" description="Helical" evidence="7">
    <location>
        <begin position="143"/>
        <end position="171"/>
    </location>
</feature>
<feature type="transmembrane region" description="Helical" evidence="7">
    <location>
        <begin position="221"/>
        <end position="245"/>
    </location>
</feature>
<comment type="subcellular location">
    <subcellularLocation>
        <location evidence="1">Cell membrane</location>
        <topology evidence="1">Multi-pass membrane protein</topology>
    </subcellularLocation>
</comment>
<evidence type="ECO:0000256" key="7">
    <source>
        <dbReference type="SAM" id="Phobius"/>
    </source>
</evidence>
<keyword evidence="5 7" id="KW-0472">Membrane</keyword>
<keyword evidence="3 7" id="KW-0812">Transmembrane</keyword>
<dbReference type="GO" id="GO:0005886">
    <property type="term" value="C:plasma membrane"/>
    <property type="evidence" value="ECO:0007669"/>
    <property type="project" value="UniProtKB-SubCell"/>
</dbReference>
<feature type="transmembrane region" description="Helical" evidence="7">
    <location>
        <begin position="191"/>
        <end position="209"/>
    </location>
</feature>
<protein>
    <submittedName>
        <fullName evidence="8">Ribonuclease BN</fullName>
    </submittedName>
</protein>
<organism evidence="8 9">
    <name type="scientific">Dietzia maris</name>
    <dbReference type="NCBI Taxonomy" id="37915"/>
    <lineage>
        <taxon>Bacteria</taxon>
        <taxon>Bacillati</taxon>
        <taxon>Actinomycetota</taxon>
        <taxon>Actinomycetes</taxon>
        <taxon>Mycobacteriales</taxon>
        <taxon>Dietziaceae</taxon>
        <taxon>Dietzia</taxon>
    </lineage>
</organism>
<reference evidence="8 9" key="1">
    <citation type="submission" date="2018-06" db="EMBL/GenBank/DDBJ databases">
        <title>Whole genome sequencing of four bacterial strains from South Shetland trench revealing bio-synthetic gene clusters.</title>
        <authorList>
            <person name="Abdel-Mageed W.M."/>
            <person name="Lehri B."/>
            <person name="Jarmusch S.A."/>
            <person name="Miranda K."/>
            <person name="Goodfellow M."/>
            <person name="Jaspars M."/>
            <person name="Karlyshev A.V."/>
        </authorList>
    </citation>
    <scope>NUCLEOTIDE SEQUENCE [LARGE SCALE GENOMIC DNA]</scope>
    <source>
        <strain evidence="8 9">SST1</strain>
    </source>
</reference>
<dbReference type="EMBL" id="QNTT01000020">
    <property type="protein sequence ID" value="RBA36289.1"/>
    <property type="molecule type" value="Genomic_DNA"/>
</dbReference>
<dbReference type="PANTHER" id="PTHR30213">
    <property type="entry name" value="INNER MEMBRANE PROTEIN YHJD"/>
    <property type="match status" value="1"/>
</dbReference>
<sequence length="352" mass="37655">MSTSGGPVATIRRRLRTVRMVFTRSVSEFLRDRGPDLAGSLTFYGVLSLFPAVLVVVSLLGVFGQGDRTVDAVMDMLSDVAPPEILDPVRGPIETLVTTPAAGTALIVGTVVALASASRYVWALGRAINAVFGVEEGRPLWRLLPSAVILTALLILLVAVGGLALVFTGPVAETVGGWIGLGDTALATWEIAKWPAGLVSAILALAFLYRFAPNVTERKLGWVSLGAVAALAIIGVATAGFDLFVSRFGNFNEVYGSLAGVIVFLLWLWLVNMAVVYGARLDAEVLRVRQLRAGIPAEEAVRVTPRDSSAFEAHNRRRAKMLAAYRELRREDTDSRTVDAEPADTEPADAQK</sequence>
<evidence type="ECO:0000256" key="3">
    <source>
        <dbReference type="ARBA" id="ARBA00022692"/>
    </source>
</evidence>
<evidence type="ECO:0000256" key="1">
    <source>
        <dbReference type="ARBA" id="ARBA00004651"/>
    </source>
</evidence>
<dbReference type="InterPro" id="IPR017039">
    <property type="entry name" value="Virul_fac_BrkB"/>
</dbReference>
<accession>A0A365PAM2</accession>
<comment type="caution">
    <text evidence="8">The sequence shown here is derived from an EMBL/GenBank/DDBJ whole genome shotgun (WGS) entry which is preliminary data.</text>
</comment>
<dbReference type="PIRSF" id="PIRSF035875">
    <property type="entry name" value="RNase_BN"/>
    <property type="match status" value="1"/>
</dbReference>
<dbReference type="AlphaFoldDB" id="A0A365PAM2"/>
<feature type="compositionally biased region" description="Basic and acidic residues" evidence="6">
    <location>
        <begin position="328"/>
        <end position="339"/>
    </location>
</feature>
<name>A0A365PAM2_9ACTN</name>
<evidence type="ECO:0000256" key="5">
    <source>
        <dbReference type="ARBA" id="ARBA00023136"/>
    </source>
</evidence>
<feature type="region of interest" description="Disordered" evidence="6">
    <location>
        <begin position="328"/>
        <end position="352"/>
    </location>
</feature>
<evidence type="ECO:0000256" key="6">
    <source>
        <dbReference type="SAM" id="MobiDB-lite"/>
    </source>
</evidence>
<feature type="transmembrane region" description="Helical" evidence="7">
    <location>
        <begin position="257"/>
        <end position="279"/>
    </location>
</feature>
<evidence type="ECO:0000256" key="4">
    <source>
        <dbReference type="ARBA" id="ARBA00022989"/>
    </source>
</evidence>
<feature type="transmembrane region" description="Helical" evidence="7">
    <location>
        <begin position="41"/>
        <end position="64"/>
    </location>
</feature>
<feature type="compositionally biased region" description="Acidic residues" evidence="6">
    <location>
        <begin position="341"/>
        <end position="352"/>
    </location>
</feature>
<feature type="transmembrane region" description="Helical" evidence="7">
    <location>
        <begin position="101"/>
        <end position="122"/>
    </location>
</feature>
<dbReference type="PANTHER" id="PTHR30213:SF0">
    <property type="entry name" value="UPF0761 MEMBRANE PROTEIN YIHY"/>
    <property type="match status" value="1"/>
</dbReference>
<evidence type="ECO:0000313" key="8">
    <source>
        <dbReference type="EMBL" id="RBA36289.1"/>
    </source>
</evidence>
<evidence type="ECO:0000256" key="2">
    <source>
        <dbReference type="ARBA" id="ARBA00022475"/>
    </source>
</evidence>
<dbReference type="Proteomes" id="UP000252187">
    <property type="component" value="Unassembled WGS sequence"/>
</dbReference>